<proteinExistence type="predicted"/>
<dbReference type="Pfam" id="PF13424">
    <property type="entry name" value="TPR_12"/>
    <property type="match status" value="1"/>
</dbReference>
<gene>
    <name evidence="3" type="ORF">ACFQZM_16040</name>
</gene>
<dbReference type="Gene3D" id="3.40.50.300">
    <property type="entry name" value="P-loop containing nucleotide triphosphate hydrolases"/>
    <property type="match status" value="1"/>
</dbReference>
<dbReference type="Gene3D" id="1.25.40.10">
    <property type="entry name" value="Tetratricopeptide repeat domain"/>
    <property type="match status" value="2"/>
</dbReference>
<evidence type="ECO:0000313" key="3">
    <source>
        <dbReference type="EMBL" id="MFD0686015.1"/>
    </source>
</evidence>
<evidence type="ECO:0000313" key="4">
    <source>
        <dbReference type="Proteomes" id="UP001597063"/>
    </source>
</evidence>
<dbReference type="SUPFAM" id="SSF48452">
    <property type="entry name" value="TPR-like"/>
    <property type="match status" value="1"/>
</dbReference>
<dbReference type="SUPFAM" id="SSF56112">
    <property type="entry name" value="Protein kinase-like (PK-like)"/>
    <property type="match status" value="1"/>
</dbReference>
<dbReference type="InterPro" id="IPR011009">
    <property type="entry name" value="Kinase-like_dom_sf"/>
</dbReference>
<dbReference type="InterPro" id="IPR003593">
    <property type="entry name" value="AAA+_ATPase"/>
</dbReference>
<dbReference type="InterPro" id="IPR011990">
    <property type="entry name" value="TPR-like_helical_dom_sf"/>
</dbReference>
<dbReference type="RefSeq" id="WP_131755647.1">
    <property type="nucleotide sequence ID" value="NZ_CAACUY010000007.1"/>
</dbReference>
<protein>
    <submittedName>
        <fullName evidence="3">Tetratricopeptide repeat protein</fullName>
    </submittedName>
</protein>
<dbReference type="InterPro" id="IPR027417">
    <property type="entry name" value="P-loop_NTPase"/>
</dbReference>
<feature type="region of interest" description="Disordered" evidence="1">
    <location>
        <begin position="75"/>
        <end position="95"/>
    </location>
</feature>
<accession>A0ABW2XK53</accession>
<evidence type="ECO:0000256" key="1">
    <source>
        <dbReference type="SAM" id="MobiDB-lite"/>
    </source>
</evidence>
<evidence type="ECO:0000259" key="2">
    <source>
        <dbReference type="SMART" id="SM00382"/>
    </source>
</evidence>
<feature type="domain" description="AAA+ ATPase" evidence="2">
    <location>
        <begin position="448"/>
        <end position="617"/>
    </location>
</feature>
<dbReference type="SUPFAM" id="SSF52540">
    <property type="entry name" value="P-loop containing nucleoside triphosphate hydrolases"/>
    <property type="match status" value="1"/>
</dbReference>
<dbReference type="EMBL" id="JBHTGP010000007">
    <property type="protein sequence ID" value="MFD0686015.1"/>
    <property type="molecule type" value="Genomic_DNA"/>
</dbReference>
<reference evidence="4" key="1">
    <citation type="journal article" date="2019" name="Int. J. Syst. Evol. Microbiol.">
        <title>The Global Catalogue of Microorganisms (GCM) 10K type strain sequencing project: providing services to taxonomists for standard genome sequencing and annotation.</title>
        <authorList>
            <consortium name="The Broad Institute Genomics Platform"/>
            <consortium name="The Broad Institute Genome Sequencing Center for Infectious Disease"/>
            <person name="Wu L."/>
            <person name="Ma J."/>
        </authorList>
    </citation>
    <scope>NUCLEOTIDE SEQUENCE [LARGE SCALE GENOMIC DNA]</scope>
    <source>
        <strain evidence="4">JCM 9371</strain>
    </source>
</reference>
<name>A0ABW2XK53_9ACTN</name>
<keyword evidence="4" id="KW-1185">Reference proteome</keyword>
<dbReference type="SMART" id="SM00382">
    <property type="entry name" value="AAA"/>
    <property type="match status" value="1"/>
</dbReference>
<comment type="caution">
    <text evidence="3">The sequence shown here is derived from an EMBL/GenBank/DDBJ whole genome shotgun (WGS) entry which is preliminary data.</text>
</comment>
<dbReference type="Proteomes" id="UP001597063">
    <property type="component" value="Unassembled WGS sequence"/>
</dbReference>
<sequence length="1213" mass="133412">MTVSDELADVLRDPAVALEIIETLLANRVEIRDVTTVREGYSGARLAMVTLANLSERSPDPRPCVIKYCPPEVASRRPKDLGAKRQESERHRKALDDAPPEFREDHLVDTAFAPIRCTGGDFVLGLSMADGEPLAKVELSELAKVCGQVWGKILREWACTSDTFERKETTVAGLLESELGHNDAIRTWIYEWAEARGLLVPALLELPGEEKPLPNPWRILGGDVPADQKKIHYLVGRTHGDLHGDNVLVPMQDGRVFPDEFRLIDLATYDRQGPLSRDAAELLLSLCSREIGASSPSGRDTFLAYLESGRRDESLDDGMTPHVRRVIDVIREPTSEFARKKGFESEWHKQLRVSLLAQAMLHTAYAASTASAAQWCSRLAGRLARELAPVDPRAGTTLRFDAGESFDQAGSSVTGTVTPARSPTRTGSVFIDREGQRGRLRAALEDQLTSVIVVSGPPGIGKTALVREVLADLGLGDPDEETSPVRWHDATRYGEIGVQALIKDIEPPGWGQVPGPSAAARLELALDRLGQGGGMRPVIVLDSAENLLKEGHLLRDSQLDLALDAVQSRPRPVVKIVFVTQHAPTATTSVTWTKAALLLGLDGLEPPSLREYFARLDPGNRYGLADLPEDHLRSIHGCLAGNPRLAELLNACLSGDPPALLPREVAPWLTATTGEVHQSLVRLFVDHLPAEQQRAAEALAAFGIPVETDAVISVLEPYVGREWVEPALRALVVARLVLEREDGRRYLRKNEVDAIFGRLAAGERLAAAGESPTRLDLVLRADEALRAMQKSDEDVQGIADLDMHFARVDAWLRAEMYEDAHDQIDSMDHLVRLWGSGVELRSQREAVRGRLHDDPDGEMKNLAALGDIYSHSGDLPSARVAYEAALDRAKKDHNREAIRRIHVLMGSMFWEHNHLAKAVDHYRSALALAGEDEEDGRVRATALMGLADCGQQHGGWGGAIEDTWEAYRILRGIDSGLASEAALRLVRWYGELDRLPDARMMLAECADLVYTHPAPSVQGELDDATAELDLYQGLYEGALRKAQQAVETARTHRDPDNLRRSLTTLALAYVHVNDFPAARKAIEESARYRVAGRETVELALRGVIAHRRDLPAAARDLFKQLHDETSKRLGADENDLTAWDYKGIALCHSVLLGDAEPGEALAAFRRARPEGEADPTPGLDDRLRFLVETLADGDPRLEPVLTELARIRPGRAR</sequence>
<organism evidence="3 4">
    <name type="scientific">Actinomadura fibrosa</name>
    <dbReference type="NCBI Taxonomy" id="111802"/>
    <lineage>
        <taxon>Bacteria</taxon>
        <taxon>Bacillati</taxon>
        <taxon>Actinomycetota</taxon>
        <taxon>Actinomycetes</taxon>
        <taxon>Streptosporangiales</taxon>
        <taxon>Thermomonosporaceae</taxon>
        <taxon>Actinomadura</taxon>
    </lineage>
</organism>